<reference evidence="1" key="1">
    <citation type="submission" date="2023-05" db="EMBL/GenBank/DDBJ databases">
        <authorList>
            <consortium name="ELIXIR-Norway"/>
        </authorList>
    </citation>
    <scope>NUCLEOTIDE SEQUENCE</scope>
</reference>
<reference evidence="1" key="2">
    <citation type="submission" date="2025-03" db="EMBL/GenBank/DDBJ databases">
        <authorList>
            <consortium name="ELIXIR-Norway"/>
            <consortium name="Elixir Norway"/>
        </authorList>
    </citation>
    <scope>NUCLEOTIDE SEQUENCE</scope>
</reference>
<name>A0AC59Y4W3_RANTA</name>
<dbReference type="Proteomes" id="UP001162501">
    <property type="component" value="Chromosome 1"/>
</dbReference>
<evidence type="ECO:0000313" key="2">
    <source>
        <dbReference type="Proteomes" id="UP001162501"/>
    </source>
</evidence>
<dbReference type="EMBL" id="OX596085">
    <property type="protein sequence ID" value="CAM9366484.1"/>
    <property type="molecule type" value="Genomic_DNA"/>
</dbReference>
<proteinExistence type="predicted"/>
<protein>
    <submittedName>
        <fullName evidence="1">Uncharacterized protein</fullName>
    </submittedName>
</protein>
<accession>A0AC59Y4W3</accession>
<organism evidence="1 2">
    <name type="scientific">Rangifer tarandus platyrhynchus</name>
    <name type="common">Svalbard reindeer</name>
    <dbReference type="NCBI Taxonomy" id="3082113"/>
    <lineage>
        <taxon>Eukaryota</taxon>
        <taxon>Metazoa</taxon>
        <taxon>Chordata</taxon>
        <taxon>Craniata</taxon>
        <taxon>Vertebrata</taxon>
        <taxon>Euteleostomi</taxon>
        <taxon>Mammalia</taxon>
        <taxon>Eutheria</taxon>
        <taxon>Laurasiatheria</taxon>
        <taxon>Artiodactyla</taxon>
        <taxon>Ruminantia</taxon>
        <taxon>Pecora</taxon>
        <taxon>Cervidae</taxon>
        <taxon>Odocoileinae</taxon>
        <taxon>Rangifer</taxon>
    </lineage>
</organism>
<evidence type="ECO:0000313" key="1">
    <source>
        <dbReference type="EMBL" id="CAM9366484.1"/>
    </source>
</evidence>
<gene>
    <name evidence="1" type="ORF">MRATA1EN22A_LOCUS1560</name>
</gene>
<sequence>MNTIQLWGQDRNRRPELNRVEEGAQHHVIILSTDPGQESCPPREHRVLEFSSTTLVAITQLGPKSDESVVVNPAQDRQGRSGL</sequence>